<reference evidence="12 13" key="1">
    <citation type="submission" date="2018-06" db="EMBL/GenBank/DDBJ databases">
        <title>Genomic Encyclopedia of Type Strains, Phase III (KMG-III): the genomes of soil and plant-associated and newly described type strains.</title>
        <authorList>
            <person name="Whitman W."/>
        </authorList>
    </citation>
    <scope>NUCLEOTIDE SEQUENCE [LARGE SCALE GENOMIC DNA]</scope>
    <source>
        <strain evidence="12 13">CECT 7342</strain>
    </source>
</reference>
<dbReference type="InterPro" id="IPR000515">
    <property type="entry name" value="MetI-like"/>
</dbReference>
<evidence type="ECO:0000256" key="5">
    <source>
        <dbReference type="ARBA" id="ARBA00022475"/>
    </source>
</evidence>
<gene>
    <name evidence="12" type="ORF">DFP87_104358</name>
</gene>
<evidence type="ECO:0000256" key="6">
    <source>
        <dbReference type="ARBA" id="ARBA00022692"/>
    </source>
</evidence>
<evidence type="ECO:0000256" key="3">
    <source>
        <dbReference type="ARBA" id="ARBA00010072"/>
    </source>
</evidence>
<protein>
    <submittedName>
        <fullName evidence="12">Amino acid ABC transporter membrane protein (PAAT family)</fullName>
    </submittedName>
</protein>
<dbReference type="Pfam" id="PF00528">
    <property type="entry name" value="BPD_transp_1"/>
    <property type="match status" value="1"/>
</dbReference>
<dbReference type="PANTHER" id="PTHR30614">
    <property type="entry name" value="MEMBRANE COMPONENT OF AMINO ACID ABC TRANSPORTER"/>
    <property type="match status" value="1"/>
</dbReference>
<feature type="domain" description="ABC transmembrane type-1" evidence="11">
    <location>
        <begin position="62"/>
        <end position="251"/>
    </location>
</feature>
<dbReference type="SUPFAM" id="SSF161098">
    <property type="entry name" value="MetI-like"/>
    <property type="match status" value="1"/>
</dbReference>
<dbReference type="InterPro" id="IPR043429">
    <property type="entry name" value="ArtM/GltK/GlnP/TcyL/YhdX-like"/>
</dbReference>
<comment type="subcellular location">
    <subcellularLocation>
        <location evidence="2">Cell inner membrane</location>
        <topology evidence="2">Multi-pass membrane protein</topology>
    </subcellularLocation>
    <subcellularLocation>
        <location evidence="10">Cell membrane</location>
        <topology evidence="10">Multi-pass membrane protein</topology>
    </subcellularLocation>
</comment>
<name>A0ABX9GEC2_9BURK</name>
<evidence type="ECO:0000313" key="13">
    <source>
        <dbReference type="Proteomes" id="UP000252124"/>
    </source>
</evidence>
<evidence type="ECO:0000256" key="7">
    <source>
        <dbReference type="ARBA" id="ARBA00022970"/>
    </source>
</evidence>
<organism evidence="12 13">
    <name type="scientific">Achromobacter marplatensis</name>
    <dbReference type="NCBI Taxonomy" id="470868"/>
    <lineage>
        <taxon>Bacteria</taxon>
        <taxon>Pseudomonadati</taxon>
        <taxon>Pseudomonadota</taxon>
        <taxon>Betaproteobacteria</taxon>
        <taxon>Burkholderiales</taxon>
        <taxon>Alcaligenaceae</taxon>
        <taxon>Achromobacter</taxon>
    </lineage>
</organism>
<feature type="transmembrane region" description="Helical" evidence="10">
    <location>
        <begin position="66"/>
        <end position="88"/>
    </location>
</feature>
<keyword evidence="13" id="KW-1185">Reference proteome</keyword>
<dbReference type="NCBIfam" id="TIGR01726">
    <property type="entry name" value="HEQRo_perm_3TM"/>
    <property type="match status" value="1"/>
</dbReference>
<evidence type="ECO:0000256" key="1">
    <source>
        <dbReference type="ARBA" id="ARBA00003159"/>
    </source>
</evidence>
<sequence length="263" mass="29072">MNDQNGTLPSRSRLTTWLFVAVAAIALFAIVKKWDSIAGNAVNYDWDFSVLWEYRKLIATGVLNTILFTILCVFLGLAIGLVTGLGRLSRNVFITAPLRAYIEVFRCTPVLVQLVWFYYALPVVTGIEMSPVMAATLCLALYGGAFYSEIIRGGIISTDAGQTEAAKALGMTPSQALRRVVLPQAFKKMVPPLMNQSIMQLKNTSLLSVLAVPDLLYQGQVIAHDTYRPLEIYTFIAVAYFVILLPFTMWAKKLEFGGISKEA</sequence>
<comment type="similarity">
    <text evidence="3">Belongs to the binding-protein-dependent transport system permease family. HisMQ subfamily.</text>
</comment>
<accession>A0ABX9GEC2</accession>
<feature type="transmembrane region" description="Helical" evidence="10">
    <location>
        <begin position="100"/>
        <end position="121"/>
    </location>
</feature>
<dbReference type="GeneID" id="99729796"/>
<evidence type="ECO:0000313" key="12">
    <source>
        <dbReference type="EMBL" id="RBP20018.1"/>
    </source>
</evidence>
<keyword evidence="8 10" id="KW-1133">Transmembrane helix</keyword>
<feature type="transmembrane region" description="Helical" evidence="10">
    <location>
        <begin position="127"/>
        <end position="147"/>
    </location>
</feature>
<evidence type="ECO:0000259" key="11">
    <source>
        <dbReference type="PROSITE" id="PS50928"/>
    </source>
</evidence>
<dbReference type="CDD" id="cd06261">
    <property type="entry name" value="TM_PBP2"/>
    <property type="match status" value="1"/>
</dbReference>
<comment type="function">
    <text evidence="1">Part of the binding-protein-dependent transport system for glutamine; probably responsible for the translocation of the substrate across the membrane.</text>
</comment>
<evidence type="ECO:0000256" key="10">
    <source>
        <dbReference type="RuleBase" id="RU363032"/>
    </source>
</evidence>
<dbReference type="InterPro" id="IPR035906">
    <property type="entry name" value="MetI-like_sf"/>
</dbReference>
<feature type="transmembrane region" description="Helical" evidence="10">
    <location>
        <begin position="12"/>
        <end position="31"/>
    </location>
</feature>
<comment type="caution">
    <text evidence="12">The sequence shown here is derived from an EMBL/GenBank/DDBJ whole genome shotgun (WGS) entry which is preliminary data.</text>
</comment>
<evidence type="ECO:0000256" key="9">
    <source>
        <dbReference type="ARBA" id="ARBA00023136"/>
    </source>
</evidence>
<evidence type="ECO:0000256" key="4">
    <source>
        <dbReference type="ARBA" id="ARBA00022448"/>
    </source>
</evidence>
<keyword evidence="7" id="KW-0029">Amino-acid transport</keyword>
<dbReference type="PANTHER" id="PTHR30614:SF20">
    <property type="entry name" value="GLUTAMINE TRANSPORT SYSTEM PERMEASE PROTEIN GLNP"/>
    <property type="match status" value="1"/>
</dbReference>
<dbReference type="RefSeq" id="WP_088588995.1">
    <property type="nucleotide sequence ID" value="NZ_CADIJU010000002.1"/>
</dbReference>
<dbReference type="InterPro" id="IPR010065">
    <property type="entry name" value="AA_ABC_transptr_permease_3TM"/>
</dbReference>
<evidence type="ECO:0000256" key="8">
    <source>
        <dbReference type="ARBA" id="ARBA00022989"/>
    </source>
</evidence>
<keyword evidence="9 10" id="KW-0472">Membrane</keyword>
<evidence type="ECO:0000256" key="2">
    <source>
        <dbReference type="ARBA" id="ARBA00004429"/>
    </source>
</evidence>
<dbReference type="PROSITE" id="PS50928">
    <property type="entry name" value="ABC_TM1"/>
    <property type="match status" value="1"/>
</dbReference>
<dbReference type="EMBL" id="QNRM01000004">
    <property type="protein sequence ID" value="RBP20018.1"/>
    <property type="molecule type" value="Genomic_DNA"/>
</dbReference>
<keyword evidence="4 10" id="KW-0813">Transport</keyword>
<feature type="transmembrane region" description="Helical" evidence="10">
    <location>
        <begin position="232"/>
        <end position="251"/>
    </location>
</feature>
<proteinExistence type="inferred from homology"/>
<keyword evidence="5" id="KW-1003">Cell membrane</keyword>
<dbReference type="Proteomes" id="UP000252124">
    <property type="component" value="Unassembled WGS sequence"/>
</dbReference>
<keyword evidence="6 10" id="KW-0812">Transmembrane</keyword>
<dbReference type="Gene3D" id="1.10.3720.10">
    <property type="entry name" value="MetI-like"/>
    <property type="match status" value="1"/>
</dbReference>